<dbReference type="InterPro" id="IPR011990">
    <property type="entry name" value="TPR-like_helical_dom_sf"/>
</dbReference>
<dbReference type="AlphaFoldDB" id="A0AAD5SSZ6"/>
<keyword evidence="2" id="KW-0802">TPR repeat</keyword>
<protein>
    <submittedName>
        <fullName evidence="3">Kinesin light chain 3</fullName>
    </submittedName>
</protein>
<dbReference type="PANTHER" id="PTHR45641:SF19">
    <property type="entry name" value="NEPHROCYSTIN-3"/>
    <property type="match status" value="1"/>
</dbReference>
<sequence>MDNDDGTANALSIKGLPFAHFHELIEAWGGRDAVRGLSTADVCARFVQPATRGSGLSLCAQYSRLATPPAAPADAAWFVSHAWKLGFLDLVDALDHFFRRRRRLHSLDAQPQIVWFDLFSNSQHNTQAKPLDWWERTFMNAVKKIGNVVMVMLPCSNPVPLTRAWCIFEVYATVLTGSNFHIALPSAESETFLNELRLDSSRYHSLLAKVSCKRSDAINPSDKKAIFDLVQKSVGFVKLDRMVFETISSWITARLEHSVQETEKESGPEYYDWVYAAGNFRYLYLCGQYDTAEPLLTESVNGRRQLLGRNHPDTLKSLNCLARLYESNGKYPESERILLECLKVCETTLSPSHPDTLTAINNLATLYRSQGRYAESKELAIKCFETSENTLGLKHPDTLRNMKNLALLYYYIQRYDDAEPLNEQCYQYRKETLGEDHPDTLSSLSDLAMLYLAQRRMSEAEAQLSMCLTMREGMLGEAHPDTTMSMNNLALFYSSQMQIAEAEALFYRCLELRKASIGAAHPSTLTTMRLFAILYQNEGKYEKAEELMQECLEGCKKTLGKKHLKTVDAVLNLAKLWRIQGKYFDAKNLCVKELGELHPQTVAFVHKYEHFYKNLEE</sequence>
<evidence type="ECO:0000313" key="4">
    <source>
        <dbReference type="Proteomes" id="UP001211907"/>
    </source>
</evidence>
<keyword evidence="4" id="KW-1185">Reference proteome</keyword>
<keyword evidence="1" id="KW-0677">Repeat</keyword>
<evidence type="ECO:0000256" key="1">
    <source>
        <dbReference type="ARBA" id="ARBA00022737"/>
    </source>
</evidence>
<evidence type="ECO:0000256" key="2">
    <source>
        <dbReference type="ARBA" id="ARBA00022803"/>
    </source>
</evidence>
<dbReference type="SUPFAM" id="SSF48452">
    <property type="entry name" value="TPR-like"/>
    <property type="match status" value="3"/>
</dbReference>
<dbReference type="PRINTS" id="PR00381">
    <property type="entry name" value="KINESINLIGHT"/>
</dbReference>
<dbReference type="Proteomes" id="UP001211907">
    <property type="component" value="Unassembled WGS sequence"/>
</dbReference>
<accession>A0AAD5SSZ6</accession>
<dbReference type="Pfam" id="PF13424">
    <property type="entry name" value="TPR_12"/>
    <property type="match status" value="3"/>
</dbReference>
<dbReference type="EMBL" id="JADGJH010002150">
    <property type="protein sequence ID" value="KAJ3102691.1"/>
    <property type="molecule type" value="Genomic_DNA"/>
</dbReference>
<dbReference type="SMART" id="SM00028">
    <property type="entry name" value="TPR"/>
    <property type="match status" value="5"/>
</dbReference>
<organism evidence="3 4">
    <name type="scientific">Physocladia obscura</name>
    <dbReference type="NCBI Taxonomy" id="109957"/>
    <lineage>
        <taxon>Eukaryota</taxon>
        <taxon>Fungi</taxon>
        <taxon>Fungi incertae sedis</taxon>
        <taxon>Chytridiomycota</taxon>
        <taxon>Chytridiomycota incertae sedis</taxon>
        <taxon>Chytridiomycetes</taxon>
        <taxon>Chytridiales</taxon>
        <taxon>Chytriomycetaceae</taxon>
        <taxon>Physocladia</taxon>
    </lineage>
</organism>
<proteinExistence type="predicted"/>
<name>A0AAD5SSZ6_9FUNG</name>
<dbReference type="Pfam" id="PF13374">
    <property type="entry name" value="TPR_10"/>
    <property type="match status" value="1"/>
</dbReference>
<dbReference type="Gene3D" id="1.25.40.10">
    <property type="entry name" value="Tetratricopeptide repeat domain"/>
    <property type="match status" value="2"/>
</dbReference>
<dbReference type="PANTHER" id="PTHR45641">
    <property type="entry name" value="TETRATRICOPEPTIDE REPEAT PROTEIN (AFU_ORTHOLOGUE AFUA_6G03870)"/>
    <property type="match status" value="1"/>
</dbReference>
<comment type="caution">
    <text evidence="3">The sequence shown here is derived from an EMBL/GenBank/DDBJ whole genome shotgun (WGS) entry which is preliminary data.</text>
</comment>
<reference evidence="3" key="1">
    <citation type="submission" date="2020-05" db="EMBL/GenBank/DDBJ databases">
        <title>Phylogenomic resolution of chytrid fungi.</title>
        <authorList>
            <person name="Stajich J.E."/>
            <person name="Amses K."/>
            <person name="Simmons R."/>
            <person name="Seto K."/>
            <person name="Myers J."/>
            <person name="Bonds A."/>
            <person name="Quandt C.A."/>
            <person name="Barry K."/>
            <person name="Liu P."/>
            <person name="Grigoriev I."/>
            <person name="Longcore J.E."/>
            <person name="James T.Y."/>
        </authorList>
    </citation>
    <scope>NUCLEOTIDE SEQUENCE</scope>
    <source>
        <strain evidence="3">JEL0513</strain>
    </source>
</reference>
<gene>
    <name evidence="3" type="primary">KLC3_2</name>
    <name evidence="3" type="ORF">HK100_004328</name>
</gene>
<evidence type="ECO:0000313" key="3">
    <source>
        <dbReference type="EMBL" id="KAJ3102691.1"/>
    </source>
</evidence>
<dbReference type="InterPro" id="IPR019734">
    <property type="entry name" value="TPR_rpt"/>
</dbReference>